<proteinExistence type="predicted"/>
<dbReference type="AlphaFoldDB" id="A0A2U1JSD0"/>
<feature type="domain" description="DUF4387" evidence="1">
    <location>
        <begin position="4"/>
        <end position="99"/>
    </location>
</feature>
<dbReference type="EMBL" id="QCZG01000043">
    <property type="protein sequence ID" value="PWA08022.1"/>
    <property type="molecule type" value="Genomic_DNA"/>
</dbReference>
<dbReference type="OrthoDB" id="9796125at2"/>
<dbReference type="RefSeq" id="WP_116555863.1">
    <property type="nucleotide sequence ID" value="NZ_QCZG01000043.1"/>
</dbReference>
<evidence type="ECO:0000313" key="3">
    <source>
        <dbReference type="Proteomes" id="UP000245998"/>
    </source>
</evidence>
<evidence type="ECO:0000313" key="2">
    <source>
        <dbReference type="EMBL" id="PWA08022.1"/>
    </source>
</evidence>
<organism evidence="2 3">
    <name type="scientific">Pueribacillus theae</name>
    <dbReference type="NCBI Taxonomy" id="2171751"/>
    <lineage>
        <taxon>Bacteria</taxon>
        <taxon>Bacillati</taxon>
        <taxon>Bacillota</taxon>
        <taxon>Bacilli</taxon>
        <taxon>Bacillales</taxon>
        <taxon>Bacillaceae</taxon>
        <taxon>Pueribacillus</taxon>
    </lineage>
</organism>
<dbReference type="InterPro" id="IPR025496">
    <property type="entry name" value="DUF4387"/>
</dbReference>
<name>A0A2U1JSD0_9BACI</name>
<keyword evidence="3" id="KW-1185">Reference proteome</keyword>
<evidence type="ECO:0000259" key="1">
    <source>
        <dbReference type="Pfam" id="PF14330"/>
    </source>
</evidence>
<dbReference type="Pfam" id="PF14330">
    <property type="entry name" value="DUF4387"/>
    <property type="match status" value="1"/>
</dbReference>
<dbReference type="Proteomes" id="UP000245998">
    <property type="component" value="Unassembled WGS sequence"/>
</dbReference>
<sequence length="101" mass="11909">MTKLGQLAKYVRSKNAGPFWVTIDIFCETEETFRRLKNSINLNRRLISNIYHVVEESVKIFYIEKLHVIKISFPRSVPQGHKFEKDMHSGQQYVQLLDVIV</sequence>
<accession>A0A2U1JSD0</accession>
<comment type="caution">
    <text evidence="2">The sequence shown here is derived from an EMBL/GenBank/DDBJ whole genome shotgun (WGS) entry which is preliminary data.</text>
</comment>
<protein>
    <submittedName>
        <fullName evidence="2">DUF4387 domain-containing protein</fullName>
    </submittedName>
</protein>
<gene>
    <name evidence="2" type="ORF">DCC39_15770</name>
</gene>
<reference evidence="2 3" key="1">
    <citation type="submission" date="2018-04" db="EMBL/GenBank/DDBJ databases">
        <title>Camelliibacillus theae gen. nov., sp. nov., isolated from Pu'er tea.</title>
        <authorList>
            <person name="Niu L."/>
        </authorList>
    </citation>
    <scope>NUCLEOTIDE SEQUENCE [LARGE SCALE GENOMIC DNA]</scope>
    <source>
        <strain evidence="2 3">T8</strain>
    </source>
</reference>